<reference evidence="9" key="1">
    <citation type="submission" date="2021-06" db="EMBL/GenBank/DDBJ databases">
        <authorList>
            <person name="Kallberg Y."/>
            <person name="Tangrot J."/>
            <person name="Rosling A."/>
        </authorList>
    </citation>
    <scope>NUCLEOTIDE SEQUENCE</scope>
    <source>
        <strain evidence="9">FL130A</strain>
    </source>
</reference>
<sequence>MDSKKIKDTLLLPKTEFPLKNTNHLETEKKIRELWEEKQIYQQVLERNKSNQSFVLHSGPPYANGKIHLGHVLNFLIKDIIVRSQASTGYYTPFLLGWDAHGLPIEHKMLQLHKDKKNDLRPLCHQFALEQAQNQREQLKKLGLFTNYDKYYITLDKNYEAEQLRVFGEMVKKGLIYHGYRPIHWSWSHETALAENEIEYLEKKDTSLYFKIKLVENPRFSVAVKKTASYALVEYNNENLIILEKLKVEKILDGEKLLGLNYFHPYRKDTQGYVADGSDFIEEGEGTGIVHLAPAFGAEDFGLAKKEKLVIECPLEPNGLFNEKIGVTEVINKHYSEVNQYVITNLEKRNLIVKKEIITHSYPHDWRDKSPLVYRLTKQ</sequence>
<organism evidence="9 10">
    <name type="scientific">Ambispora leptoticha</name>
    <dbReference type="NCBI Taxonomy" id="144679"/>
    <lineage>
        <taxon>Eukaryota</taxon>
        <taxon>Fungi</taxon>
        <taxon>Fungi incertae sedis</taxon>
        <taxon>Mucoromycota</taxon>
        <taxon>Glomeromycotina</taxon>
        <taxon>Glomeromycetes</taxon>
        <taxon>Archaeosporales</taxon>
        <taxon>Ambisporaceae</taxon>
        <taxon>Ambispora</taxon>
    </lineage>
</organism>
<dbReference type="Gene3D" id="3.40.50.620">
    <property type="entry name" value="HUPs"/>
    <property type="match status" value="1"/>
</dbReference>
<dbReference type="SUPFAM" id="SSF52374">
    <property type="entry name" value="Nucleotidylyl transferase"/>
    <property type="match status" value="1"/>
</dbReference>
<keyword evidence="5" id="KW-0648">Protein biosynthesis</keyword>
<dbReference type="InterPro" id="IPR014729">
    <property type="entry name" value="Rossmann-like_a/b/a_fold"/>
</dbReference>
<dbReference type="EMBL" id="CAJVPS010009126">
    <property type="protein sequence ID" value="CAG8647579.1"/>
    <property type="molecule type" value="Genomic_DNA"/>
</dbReference>
<dbReference type="InterPro" id="IPR001412">
    <property type="entry name" value="aa-tRNA-synth_I_CS"/>
</dbReference>
<evidence type="ECO:0000259" key="8">
    <source>
        <dbReference type="Pfam" id="PF00133"/>
    </source>
</evidence>
<evidence type="ECO:0000256" key="7">
    <source>
        <dbReference type="ARBA" id="ARBA00032665"/>
    </source>
</evidence>
<dbReference type="SUPFAM" id="SSF50677">
    <property type="entry name" value="ValRS/IleRS/LeuRS editing domain"/>
    <property type="match status" value="1"/>
</dbReference>
<dbReference type="GO" id="GO:0002161">
    <property type="term" value="F:aminoacyl-tRNA deacylase activity"/>
    <property type="evidence" value="ECO:0007669"/>
    <property type="project" value="InterPro"/>
</dbReference>
<dbReference type="InterPro" id="IPR050081">
    <property type="entry name" value="Ile-tRNA_ligase"/>
</dbReference>
<dbReference type="GO" id="GO:0006428">
    <property type="term" value="P:isoleucyl-tRNA aminoacylation"/>
    <property type="evidence" value="ECO:0007669"/>
    <property type="project" value="InterPro"/>
</dbReference>
<evidence type="ECO:0000256" key="5">
    <source>
        <dbReference type="ARBA" id="ARBA00022917"/>
    </source>
</evidence>
<evidence type="ECO:0000256" key="6">
    <source>
        <dbReference type="ARBA" id="ARBA00023146"/>
    </source>
</evidence>
<evidence type="ECO:0000313" key="10">
    <source>
        <dbReference type="Proteomes" id="UP000789508"/>
    </source>
</evidence>
<evidence type="ECO:0000256" key="4">
    <source>
        <dbReference type="ARBA" id="ARBA00022840"/>
    </source>
</evidence>
<dbReference type="PRINTS" id="PR00984">
    <property type="entry name" value="TRNASYNTHILE"/>
</dbReference>
<dbReference type="Proteomes" id="UP000789508">
    <property type="component" value="Unassembled WGS sequence"/>
</dbReference>
<protein>
    <recommendedName>
        <fullName evidence="1">isoleucine--tRNA ligase</fullName>
        <ecNumber evidence="1">6.1.1.5</ecNumber>
    </recommendedName>
    <alternativeName>
        <fullName evidence="7">Isoleucyl-tRNA synthetase</fullName>
    </alternativeName>
</protein>
<dbReference type="PROSITE" id="PS00178">
    <property type="entry name" value="AA_TRNA_LIGASE_I"/>
    <property type="match status" value="1"/>
</dbReference>
<dbReference type="GO" id="GO:0004822">
    <property type="term" value="F:isoleucine-tRNA ligase activity"/>
    <property type="evidence" value="ECO:0007669"/>
    <property type="project" value="UniProtKB-EC"/>
</dbReference>
<accession>A0A9N9DPG8</accession>
<dbReference type="AlphaFoldDB" id="A0A9N9DPG8"/>
<comment type="caution">
    <text evidence="9">The sequence shown here is derived from an EMBL/GenBank/DDBJ whole genome shotgun (WGS) entry which is preliminary data.</text>
</comment>
<dbReference type="GO" id="GO:0005829">
    <property type="term" value="C:cytosol"/>
    <property type="evidence" value="ECO:0007669"/>
    <property type="project" value="TreeGrafter"/>
</dbReference>
<dbReference type="GO" id="GO:0005524">
    <property type="term" value="F:ATP binding"/>
    <property type="evidence" value="ECO:0007669"/>
    <property type="project" value="UniProtKB-KW"/>
</dbReference>
<dbReference type="InterPro" id="IPR002301">
    <property type="entry name" value="Ile-tRNA-ligase"/>
</dbReference>
<evidence type="ECO:0000256" key="1">
    <source>
        <dbReference type="ARBA" id="ARBA00013165"/>
    </source>
</evidence>
<keyword evidence="3" id="KW-0547">Nucleotide-binding</keyword>
<dbReference type="Pfam" id="PF00133">
    <property type="entry name" value="tRNA-synt_1"/>
    <property type="match status" value="1"/>
</dbReference>
<evidence type="ECO:0000256" key="3">
    <source>
        <dbReference type="ARBA" id="ARBA00022741"/>
    </source>
</evidence>
<dbReference type="OrthoDB" id="10264412at2759"/>
<evidence type="ECO:0000256" key="2">
    <source>
        <dbReference type="ARBA" id="ARBA00022598"/>
    </source>
</evidence>
<dbReference type="InterPro" id="IPR009008">
    <property type="entry name" value="Val/Leu/Ile-tRNA-synth_edit"/>
</dbReference>
<gene>
    <name evidence="9" type="ORF">ALEPTO_LOCUS9906</name>
</gene>
<keyword evidence="6" id="KW-0030">Aminoacyl-tRNA synthetase</keyword>
<keyword evidence="10" id="KW-1185">Reference proteome</keyword>
<proteinExistence type="predicted"/>
<feature type="domain" description="Aminoacyl-tRNA synthetase class Ia" evidence="8">
    <location>
        <begin position="31"/>
        <end position="334"/>
    </location>
</feature>
<dbReference type="EC" id="6.1.1.5" evidence="1"/>
<dbReference type="PANTHER" id="PTHR42765:SF1">
    <property type="entry name" value="ISOLEUCINE--TRNA LIGASE, MITOCHONDRIAL"/>
    <property type="match status" value="1"/>
</dbReference>
<keyword evidence="2" id="KW-0436">Ligase</keyword>
<dbReference type="PANTHER" id="PTHR42765">
    <property type="entry name" value="SOLEUCYL-TRNA SYNTHETASE"/>
    <property type="match status" value="1"/>
</dbReference>
<evidence type="ECO:0000313" key="9">
    <source>
        <dbReference type="EMBL" id="CAG8647579.1"/>
    </source>
</evidence>
<keyword evidence="4" id="KW-0067">ATP-binding</keyword>
<dbReference type="InterPro" id="IPR002300">
    <property type="entry name" value="aa-tRNA-synth_Ia"/>
</dbReference>
<name>A0A9N9DPG8_9GLOM</name>